<organism evidence="10 11">
    <name type="scientific">Paludibaculum fermentans</name>
    <dbReference type="NCBI Taxonomy" id="1473598"/>
    <lineage>
        <taxon>Bacteria</taxon>
        <taxon>Pseudomonadati</taxon>
        <taxon>Acidobacteriota</taxon>
        <taxon>Terriglobia</taxon>
        <taxon>Bryobacterales</taxon>
        <taxon>Bryobacteraceae</taxon>
        <taxon>Paludibaculum</taxon>
    </lineage>
</organism>
<feature type="active site" description="Charge relay system" evidence="6">
    <location>
        <position position="180"/>
    </location>
</feature>
<dbReference type="SMART" id="SM00228">
    <property type="entry name" value="PDZ"/>
    <property type="match status" value="2"/>
</dbReference>
<feature type="domain" description="PDZ" evidence="9">
    <location>
        <begin position="298"/>
        <end position="365"/>
    </location>
</feature>
<dbReference type="SUPFAM" id="SSF50494">
    <property type="entry name" value="Trypsin-like serine proteases"/>
    <property type="match status" value="1"/>
</dbReference>
<dbReference type="SUPFAM" id="SSF50156">
    <property type="entry name" value="PDZ domain-like"/>
    <property type="match status" value="2"/>
</dbReference>
<dbReference type="InterPro" id="IPR011782">
    <property type="entry name" value="Pept_S1C_Do"/>
</dbReference>
<dbReference type="PANTHER" id="PTHR43343:SF3">
    <property type="entry name" value="PROTEASE DO-LIKE 8, CHLOROPLASTIC"/>
    <property type="match status" value="1"/>
</dbReference>
<evidence type="ECO:0000256" key="3">
    <source>
        <dbReference type="ARBA" id="ARBA00022737"/>
    </source>
</evidence>
<proteinExistence type="predicted"/>
<feature type="region of interest" description="Disordered" evidence="8">
    <location>
        <begin position="84"/>
        <end position="133"/>
    </location>
</feature>
<keyword evidence="5" id="KW-0720">Serine protease</keyword>
<dbReference type="Proteomes" id="UP000593892">
    <property type="component" value="Chromosome"/>
</dbReference>
<dbReference type="Gene3D" id="2.30.42.10">
    <property type="match status" value="2"/>
</dbReference>
<feature type="domain" description="PDZ" evidence="9">
    <location>
        <begin position="434"/>
        <end position="514"/>
    </location>
</feature>
<feature type="active site" description="Charge relay system" evidence="6">
    <location>
        <position position="254"/>
    </location>
</feature>
<feature type="binding site" evidence="7">
    <location>
        <position position="149"/>
    </location>
    <ligand>
        <name>substrate</name>
    </ligand>
</feature>
<dbReference type="Pfam" id="PF13365">
    <property type="entry name" value="Trypsin_2"/>
    <property type="match status" value="1"/>
</dbReference>
<evidence type="ECO:0000256" key="8">
    <source>
        <dbReference type="SAM" id="MobiDB-lite"/>
    </source>
</evidence>
<sequence length="537" mass="57491">MRWFDKFRQQKLFTMNMALLAVAALVLVGNALTVGVSAAKGQAVAPDATPLALPPVKKLSNEFTKLAQMLEPSVVFIATDYTPKQTQTSNKRRNPHVAPQDDDEDSNSQADPLQRFFGSPFGGEAPRKREGSGSGFIVDKNGYIMTNLHVVEQADHIKVRLTGDKTDYKAKLIGSDPEIDIAVLKIDAGRPLQAIKVGNSESVQVGDWAVAIGAPFGLETSVTAGIVSATGRDISPQQFQRFIQTDAAINPGNSGGPLVNINGDVIGINTMIATSSGGYQGIGFALPVNTAVRSYNQIIQSGKVSRGSIGIKFPRNQTSMEMTLKALGFKNGVIIESVTTNGPAQKAGLKGEDVLLSLNGHPIKDGDDLVSRVSEMPAGTEVTIGLDREGQKMDKKVVIGDREEVFKDDPQLAGLRREMTEPGAEKPSMTTPRFGFGVRSLTPAERKEMKYDFPSGVMVTTVEDGSAAEEIGIKEKDVLASINRRPVSSFEDVKAILSSLKPGAPVAFRVMRPTSAPGNRTDISWAGIYLPGTVPQN</sequence>
<keyword evidence="2" id="KW-0732">Signal</keyword>
<name>A0A7S7NMG0_PALFE</name>
<keyword evidence="4" id="KW-0378">Hydrolase</keyword>
<dbReference type="InterPro" id="IPR009003">
    <property type="entry name" value="Peptidase_S1_PA"/>
</dbReference>
<keyword evidence="3" id="KW-0677">Repeat</keyword>
<dbReference type="Gene3D" id="2.40.10.120">
    <property type="match status" value="1"/>
</dbReference>
<evidence type="ECO:0000256" key="5">
    <source>
        <dbReference type="ARBA" id="ARBA00022825"/>
    </source>
</evidence>
<dbReference type="PRINTS" id="PR00834">
    <property type="entry name" value="PROTEASES2C"/>
</dbReference>
<dbReference type="EMBL" id="CP063849">
    <property type="protein sequence ID" value="QOY86327.1"/>
    <property type="molecule type" value="Genomic_DNA"/>
</dbReference>
<dbReference type="CDD" id="cd06779">
    <property type="entry name" value="cpPDZ_Deg_HtrA-like"/>
    <property type="match status" value="1"/>
</dbReference>
<feature type="binding site" evidence="7">
    <location>
        <begin position="252"/>
        <end position="254"/>
    </location>
    <ligand>
        <name>substrate</name>
    </ligand>
</feature>
<dbReference type="GO" id="GO:0006508">
    <property type="term" value="P:proteolysis"/>
    <property type="evidence" value="ECO:0007669"/>
    <property type="project" value="UniProtKB-KW"/>
</dbReference>
<evidence type="ECO:0000256" key="2">
    <source>
        <dbReference type="ARBA" id="ARBA00022729"/>
    </source>
</evidence>
<dbReference type="GO" id="GO:0004252">
    <property type="term" value="F:serine-type endopeptidase activity"/>
    <property type="evidence" value="ECO:0007669"/>
    <property type="project" value="InterPro"/>
</dbReference>
<evidence type="ECO:0000256" key="4">
    <source>
        <dbReference type="ARBA" id="ARBA00022801"/>
    </source>
</evidence>
<protein>
    <submittedName>
        <fullName evidence="10">Do family serine endopeptidase</fullName>
    </submittedName>
</protein>
<dbReference type="InterPro" id="IPR001940">
    <property type="entry name" value="Peptidase_S1C"/>
</dbReference>
<dbReference type="PANTHER" id="PTHR43343">
    <property type="entry name" value="PEPTIDASE S12"/>
    <property type="match status" value="1"/>
</dbReference>
<dbReference type="InterPro" id="IPR051201">
    <property type="entry name" value="Chloro_Bact_Ser_Proteases"/>
</dbReference>
<dbReference type="InterPro" id="IPR036034">
    <property type="entry name" value="PDZ_sf"/>
</dbReference>
<accession>A0A7S7NMG0</accession>
<evidence type="ECO:0000313" key="10">
    <source>
        <dbReference type="EMBL" id="QOY86327.1"/>
    </source>
</evidence>
<evidence type="ECO:0000256" key="7">
    <source>
        <dbReference type="PIRSR" id="PIRSR611782-2"/>
    </source>
</evidence>
<keyword evidence="11" id="KW-1185">Reference proteome</keyword>
<dbReference type="AlphaFoldDB" id="A0A7S7NMG0"/>
<reference evidence="10 11" key="1">
    <citation type="submission" date="2020-10" db="EMBL/GenBank/DDBJ databases">
        <title>Complete genome sequence of Paludibaculum fermentans P105T, a facultatively anaerobic acidobacterium capable of dissimilatory Fe(III) reduction.</title>
        <authorList>
            <person name="Dedysh S.N."/>
            <person name="Beletsky A.V."/>
            <person name="Kulichevskaya I.S."/>
            <person name="Mardanov A.V."/>
            <person name="Ravin N.V."/>
        </authorList>
    </citation>
    <scope>NUCLEOTIDE SEQUENCE [LARGE SCALE GENOMIC DNA]</scope>
    <source>
        <strain evidence="10 11">P105</strain>
    </source>
</reference>
<dbReference type="PROSITE" id="PS50106">
    <property type="entry name" value="PDZ"/>
    <property type="match status" value="2"/>
</dbReference>
<evidence type="ECO:0000256" key="6">
    <source>
        <dbReference type="PIRSR" id="PIRSR611782-1"/>
    </source>
</evidence>
<feature type="active site" description="Charge relay system" evidence="6">
    <location>
        <position position="149"/>
    </location>
</feature>
<feature type="binding site" evidence="7">
    <location>
        <position position="180"/>
    </location>
    <ligand>
        <name>substrate</name>
    </ligand>
</feature>
<dbReference type="NCBIfam" id="TIGR02037">
    <property type="entry name" value="degP_htrA_DO"/>
    <property type="match status" value="1"/>
</dbReference>
<evidence type="ECO:0000313" key="11">
    <source>
        <dbReference type="Proteomes" id="UP000593892"/>
    </source>
</evidence>
<dbReference type="KEGG" id="pfer:IRI77_26435"/>
<dbReference type="InterPro" id="IPR001478">
    <property type="entry name" value="PDZ"/>
</dbReference>
<dbReference type="RefSeq" id="WP_194447996.1">
    <property type="nucleotide sequence ID" value="NZ_CP063849.1"/>
</dbReference>
<dbReference type="Pfam" id="PF13180">
    <property type="entry name" value="PDZ_2"/>
    <property type="match status" value="2"/>
</dbReference>
<gene>
    <name evidence="10" type="ORF">IRI77_26435</name>
</gene>
<keyword evidence="1" id="KW-0645">Protease</keyword>
<evidence type="ECO:0000259" key="9">
    <source>
        <dbReference type="PROSITE" id="PS50106"/>
    </source>
</evidence>
<evidence type="ECO:0000256" key="1">
    <source>
        <dbReference type="ARBA" id="ARBA00022670"/>
    </source>
</evidence>